<dbReference type="OrthoDB" id="6309013at2"/>
<evidence type="ECO:0008006" key="3">
    <source>
        <dbReference type="Google" id="ProtNLM"/>
    </source>
</evidence>
<name>A0A1C0TK85_9GAMM</name>
<proteinExistence type="predicted"/>
<sequence>MIQRYILALTATLIVGCDSKDSDKVEDLSTTSLSQESFIISQFYTNRNNYQPYLQATIEGTVTLEDKDGKLIKLTGADSLKLVTTSGETYRFSNKQYANLGATPEHCCVISAVLKDPSTAQDNFEVTLSRNESVTSFGAVTLPQLVEFIYPSNDQDLEAITLDSDELTLSWQPQTDSDLKNIELSIQTPEQHRTCPAKIHQRWFKSTQNGEKQHPEDRHYSELNHQLTVDLTKLAECEKPWRVYVAFNYFNGQIGQQILDFTTPL</sequence>
<comment type="caution">
    <text evidence="1">The sequence shown here is derived from an EMBL/GenBank/DDBJ whole genome shotgun (WGS) entry which is preliminary data.</text>
</comment>
<reference evidence="2" key="1">
    <citation type="submission" date="2016-07" db="EMBL/GenBank/DDBJ databases">
        <authorList>
            <person name="Florea S."/>
            <person name="Webb J.S."/>
            <person name="Jaromczyk J."/>
            <person name="Schardl C.L."/>
        </authorList>
    </citation>
    <scope>NUCLEOTIDE SEQUENCE [LARGE SCALE GENOMIC DNA]</scope>
    <source>
        <strain evidence="2">IPB1</strain>
    </source>
</reference>
<evidence type="ECO:0000313" key="1">
    <source>
        <dbReference type="EMBL" id="OCQ19015.1"/>
    </source>
</evidence>
<gene>
    <name evidence="1" type="ORF">A7985_21420</name>
</gene>
<accession>A0A1C0TK85</accession>
<dbReference type="PROSITE" id="PS51257">
    <property type="entry name" value="PROKAR_LIPOPROTEIN"/>
    <property type="match status" value="1"/>
</dbReference>
<dbReference type="Proteomes" id="UP000093366">
    <property type="component" value="Unassembled WGS sequence"/>
</dbReference>
<dbReference type="RefSeq" id="WP_065792491.1">
    <property type="nucleotide sequence ID" value="NZ_MAUJ01000010.1"/>
</dbReference>
<evidence type="ECO:0000313" key="2">
    <source>
        <dbReference type="Proteomes" id="UP000093366"/>
    </source>
</evidence>
<dbReference type="EMBL" id="MAUJ01000010">
    <property type="protein sequence ID" value="OCQ19015.1"/>
    <property type="molecule type" value="Genomic_DNA"/>
</dbReference>
<protein>
    <recommendedName>
        <fullName evidence="3">Lipoprotein</fullName>
    </recommendedName>
</protein>
<dbReference type="AlphaFoldDB" id="A0A1C0TK85"/>
<organism evidence="1 2">
    <name type="scientific">Pseudoalteromonas luteoviolacea</name>
    <dbReference type="NCBI Taxonomy" id="43657"/>
    <lineage>
        <taxon>Bacteria</taxon>
        <taxon>Pseudomonadati</taxon>
        <taxon>Pseudomonadota</taxon>
        <taxon>Gammaproteobacteria</taxon>
        <taxon>Alteromonadales</taxon>
        <taxon>Pseudoalteromonadaceae</taxon>
        <taxon>Pseudoalteromonas</taxon>
    </lineage>
</organism>